<dbReference type="AlphaFoldDB" id="A0A845F6A0"/>
<evidence type="ECO:0000256" key="3">
    <source>
        <dbReference type="SAM" id="SignalP"/>
    </source>
</evidence>
<proteinExistence type="predicted"/>
<dbReference type="OrthoDB" id="9805070at2"/>
<dbReference type="PANTHER" id="PTHR21666:SF270">
    <property type="entry name" value="MUREIN HYDROLASE ACTIVATOR ENVC"/>
    <property type="match status" value="1"/>
</dbReference>
<evidence type="ECO:0000259" key="5">
    <source>
        <dbReference type="Pfam" id="PF24568"/>
    </source>
</evidence>
<dbReference type="GeneID" id="78005562"/>
<feature type="domain" description="M23ase beta-sheet core" evidence="4">
    <location>
        <begin position="345"/>
        <end position="440"/>
    </location>
</feature>
<evidence type="ECO:0000313" key="6">
    <source>
        <dbReference type="EMBL" id="MYL69419.1"/>
    </source>
</evidence>
<feature type="compositionally biased region" description="Low complexity" evidence="2">
    <location>
        <begin position="284"/>
        <end position="324"/>
    </location>
</feature>
<reference evidence="6 7" key="1">
    <citation type="submission" date="2019-11" db="EMBL/GenBank/DDBJ databases">
        <title>Genome sequences of 17 halophilic strains isolated from different environments.</title>
        <authorList>
            <person name="Furrow R.E."/>
        </authorList>
    </citation>
    <scope>NUCLEOTIDE SEQUENCE [LARGE SCALE GENOMIC DNA]</scope>
    <source>
        <strain evidence="6 7">SL-4</strain>
    </source>
</reference>
<dbReference type="EMBL" id="WMFA01000001">
    <property type="protein sequence ID" value="MYL69419.1"/>
    <property type="molecule type" value="Genomic_DNA"/>
</dbReference>
<dbReference type="InterPro" id="IPR011055">
    <property type="entry name" value="Dup_hybrid_motif"/>
</dbReference>
<gene>
    <name evidence="6" type="ORF">GLW00_01080</name>
</gene>
<feature type="signal peptide" evidence="3">
    <location>
        <begin position="1"/>
        <end position="28"/>
    </location>
</feature>
<feature type="domain" description="Peptidoglycan hydrolase PcsB coiled-coil" evidence="5">
    <location>
        <begin position="105"/>
        <end position="179"/>
    </location>
</feature>
<evidence type="ECO:0000313" key="7">
    <source>
        <dbReference type="Proteomes" id="UP000450457"/>
    </source>
</evidence>
<keyword evidence="1 3" id="KW-0732">Signal</keyword>
<dbReference type="PANTHER" id="PTHR21666">
    <property type="entry name" value="PEPTIDASE-RELATED"/>
    <property type="match status" value="1"/>
</dbReference>
<feature type="compositionally biased region" description="Basic and acidic residues" evidence="2">
    <location>
        <begin position="252"/>
        <end position="283"/>
    </location>
</feature>
<dbReference type="CDD" id="cd12797">
    <property type="entry name" value="M23_peptidase"/>
    <property type="match status" value="1"/>
</dbReference>
<sequence length="454" mass="50440">MKLRVLVATLTVSLILSGFPLYSQTVNAETNQEKLEENRSKQEEIEKEKQEKQEEIEKLKQQQEKVNAEIAQLDKQVMEAMNKIETKEKEIATTRENIEQLKADIAELEKRIAERDELLKDRVKSMHQNGGAIDYLDVLMGAESFGNFLERVMSLNTIATQDKEILEQHKADKEEVEKKKAQVEEELASLEDKLQELEALKQELDQKKQKKNELMESLERDEELAHNHVMDIEEEQDTLAAQEAAIQKEIERERERKRKAEEEARRRAAEKAAAEKAAAEKEASVSNTSSSDSSSSSKSSSNTSSSNESSSSNSGGSLFSWPSSAPVTSEFDRNRIHPITGVPKLHSGIDLAAGGTVPISAAADGTVIRANYSSSYGNVVMISHRINGQTFTTVYAHLRSTPAVSAGQSVSRGQFLGNMGTTGASTGQHLHFEIHEGSWNGARSNSVNPRKYLP</sequence>
<dbReference type="InterPro" id="IPR050570">
    <property type="entry name" value="Cell_wall_metabolism_enzyme"/>
</dbReference>
<dbReference type="Gene3D" id="2.70.70.10">
    <property type="entry name" value="Glucose Permease (Domain IIA)"/>
    <property type="match status" value="1"/>
</dbReference>
<evidence type="ECO:0000259" key="4">
    <source>
        <dbReference type="Pfam" id="PF01551"/>
    </source>
</evidence>
<dbReference type="Gene3D" id="6.10.250.3150">
    <property type="match status" value="1"/>
</dbReference>
<dbReference type="Proteomes" id="UP000450457">
    <property type="component" value="Unassembled WGS sequence"/>
</dbReference>
<dbReference type="RefSeq" id="WP_160910631.1">
    <property type="nucleotide sequence ID" value="NZ_WMFA01000001.1"/>
</dbReference>
<dbReference type="Pfam" id="PF24568">
    <property type="entry name" value="CC_PcsB"/>
    <property type="match status" value="1"/>
</dbReference>
<dbReference type="InterPro" id="IPR057309">
    <property type="entry name" value="PcsB_CC"/>
</dbReference>
<comment type="caution">
    <text evidence="6">The sequence shown here is derived from an EMBL/GenBank/DDBJ whole genome shotgun (WGS) entry which is preliminary data.</text>
</comment>
<dbReference type="InterPro" id="IPR016047">
    <property type="entry name" value="M23ase_b-sheet_dom"/>
</dbReference>
<evidence type="ECO:0000256" key="1">
    <source>
        <dbReference type="ARBA" id="ARBA00022729"/>
    </source>
</evidence>
<evidence type="ECO:0000256" key="2">
    <source>
        <dbReference type="SAM" id="MobiDB-lite"/>
    </source>
</evidence>
<name>A0A845F6A0_9BACI</name>
<accession>A0A845F6A0</accession>
<organism evidence="6 7">
    <name type="scientific">Halobacillus litoralis</name>
    <dbReference type="NCBI Taxonomy" id="45668"/>
    <lineage>
        <taxon>Bacteria</taxon>
        <taxon>Bacillati</taxon>
        <taxon>Bacillota</taxon>
        <taxon>Bacilli</taxon>
        <taxon>Bacillales</taxon>
        <taxon>Bacillaceae</taxon>
        <taxon>Halobacillus</taxon>
    </lineage>
</organism>
<dbReference type="GO" id="GO:0004222">
    <property type="term" value="F:metalloendopeptidase activity"/>
    <property type="evidence" value="ECO:0007669"/>
    <property type="project" value="TreeGrafter"/>
</dbReference>
<feature type="region of interest" description="Disordered" evidence="2">
    <location>
        <begin position="33"/>
        <end position="52"/>
    </location>
</feature>
<dbReference type="SUPFAM" id="SSF51261">
    <property type="entry name" value="Duplicated hybrid motif"/>
    <property type="match status" value="1"/>
</dbReference>
<protein>
    <submittedName>
        <fullName evidence="6">Peptidoglycan DD-metalloendopeptidase family protein</fullName>
    </submittedName>
</protein>
<feature type="region of interest" description="Disordered" evidence="2">
    <location>
        <begin position="252"/>
        <end position="327"/>
    </location>
</feature>
<feature type="chain" id="PRO_5033055438" evidence="3">
    <location>
        <begin position="29"/>
        <end position="454"/>
    </location>
</feature>
<dbReference type="Pfam" id="PF01551">
    <property type="entry name" value="Peptidase_M23"/>
    <property type="match status" value="1"/>
</dbReference>